<evidence type="ECO:0000259" key="1">
    <source>
        <dbReference type="PROSITE" id="PS50943"/>
    </source>
</evidence>
<proteinExistence type="predicted"/>
<reference evidence="3" key="1">
    <citation type="submission" date="2017-08" db="EMBL/GenBank/DDBJ databases">
        <title>A dynamic microbial community with high functional redundancy inhabits the cold, oxic subseafloor aquifer.</title>
        <authorList>
            <person name="Tully B.J."/>
            <person name="Wheat C.G."/>
            <person name="Glazer B.T."/>
            <person name="Huber J.A."/>
        </authorList>
    </citation>
    <scope>NUCLEOTIDE SEQUENCE [LARGE SCALE GENOMIC DNA]</scope>
</reference>
<accession>A0A2A4YET5</accession>
<feature type="domain" description="HTH cro/C1-type" evidence="1">
    <location>
        <begin position="35"/>
        <end position="89"/>
    </location>
</feature>
<organism evidence="2 3">
    <name type="scientific">Aerophobetes bacterium</name>
    <dbReference type="NCBI Taxonomy" id="2030807"/>
    <lineage>
        <taxon>Bacteria</taxon>
        <taxon>Candidatus Aerophobota</taxon>
    </lineage>
</organism>
<evidence type="ECO:0000313" key="2">
    <source>
        <dbReference type="EMBL" id="PCI92807.1"/>
    </source>
</evidence>
<dbReference type="Proteomes" id="UP000217838">
    <property type="component" value="Unassembled WGS sequence"/>
</dbReference>
<gene>
    <name evidence="2" type="ORF">COB11_06530</name>
</gene>
<dbReference type="EMBL" id="NVUU01000084">
    <property type="protein sequence ID" value="PCI92807.1"/>
    <property type="molecule type" value="Genomic_DNA"/>
</dbReference>
<protein>
    <recommendedName>
        <fullName evidence="1">HTH cro/C1-type domain-containing protein</fullName>
    </recommendedName>
</protein>
<evidence type="ECO:0000313" key="3">
    <source>
        <dbReference type="Proteomes" id="UP000217838"/>
    </source>
</evidence>
<comment type="caution">
    <text evidence="2">The sequence shown here is derived from an EMBL/GenBank/DDBJ whole genome shotgun (WGS) entry which is preliminary data.</text>
</comment>
<dbReference type="Pfam" id="PF01381">
    <property type="entry name" value="HTH_3"/>
    <property type="match status" value="1"/>
</dbReference>
<dbReference type="InterPro" id="IPR001387">
    <property type="entry name" value="Cro/C1-type_HTH"/>
</dbReference>
<dbReference type="PROSITE" id="PS50943">
    <property type="entry name" value="HTH_CROC1"/>
    <property type="match status" value="1"/>
</dbReference>
<dbReference type="InterPro" id="IPR010982">
    <property type="entry name" value="Lambda_DNA-bd_dom_sf"/>
</dbReference>
<name>A0A2A4YET5_UNCAE</name>
<dbReference type="SUPFAM" id="SSF47413">
    <property type="entry name" value="lambda repressor-like DNA-binding domains"/>
    <property type="match status" value="1"/>
</dbReference>
<dbReference type="GO" id="GO:0003677">
    <property type="term" value="F:DNA binding"/>
    <property type="evidence" value="ECO:0007669"/>
    <property type="project" value="InterPro"/>
</dbReference>
<dbReference type="SMART" id="SM00530">
    <property type="entry name" value="HTH_XRE"/>
    <property type="match status" value="1"/>
</dbReference>
<dbReference type="AlphaFoldDB" id="A0A2A4YET5"/>
<sequence>MKRTSVSEKLLIEEVTNITSQLFHSSRGLSIGSLIKSIRVQLGMSQRVLASRSRVPQPAISRIEQGKSDINLSTLQKILSGISCELVIAPFMPESIDCIRKRQARKIAKKQVGYLKGTMNLEDQQLDKRFTEELVKEEEKRLLHGSGSILWES</sequence>
<dbReference type="Gene3D" id="1.10.260.40">
    <property type="entry name" value="lambda repressor-like DNA-binding domains"/>
    <property type="match status" value="1"/>
</dbReference>
<dbReference type="CDD" id="cd00093">
    <property type="entry name" value="HTH_XRE"/>
    <property type="match status" value="1"/>
</dbReference>